<keyword evidence="3" id="KW-1185">Reference proteome</keyword>
<dbReference type="InterPro" id="IPR027417">
    <property type="entry name" value="P-loop_NTPase"/>
</dbReference>
<dbReference type="Pfam" id="PF13175">
    <property type="entry name" value="AAA_15"/>
    <property type="match status" value="1"/>
</dbReference>
<dbReference type="InterPro" id="IPR041685">
    <property type="entry name" value="AAA_GajA/Old/RecF-like"/>
</dbReference>
<evidence type="ECO:0000313" key="2">
    <source>
        <dbReference type="EMBL" id="MBH8560195.1"/>
    </source>
</evidence>
<dbReference type="Gene3D" id="3.40.50.300">
    <property type="entry name" value="P-loop containing nucleotide triphosphate hydrolases"/>
    <property type="match status" value="1"/>
</dbReference>
<name>A0ABS0QC04_9BACT</name>
<proteinExistence type="predicted"/>
<dbReference type="EMBL" id="JAEDAE010000011">
    <property type="protein sequence ID" value="MBH8560195.1"/>
    <property type="molecule type" value="Genomic_DNA"/>
</dbReference>
<comment type="caution">
    <text evidence="2">The sequence shown here is derived from an EMBL/GenBank/DDBJ whole genome shotgun (WGS) entry which is preliminary data.</text>
</comment>
<dbReference type="InterPro" id="IPR051396">
    <property type="entry name" value="Bact_Antivir_Def_Nuclease"/>
</dbReference>
<accession>A0ABS0QC04</accession>
<dbReference type="Proteomes" id="UP000625631">
    <property type="component" value="Unassembled WGS sequence"/>
</dbReference>
<evidence type="ECO:0000313" key="3">
    <source>
        <dbReference type="Proteomes" id="UP000625631"/>
    </source>
</evidence>
<sequence length="641" mass="73346">MIAGVLLRNFKTYSGINYIPLSNGDKFCGLVGNNGIGKSSVLEALDSLFNAKPWNYNVIVKKSGFVTTRPHVVPMYLIKHDALINEVQTAKKISDVVWDIDEADFSNQKSKEIFKVFKEQRELLKREFSKEKYFLIPIGISNDSVPSFSIFNTKKLGEALVDDFDSSAIQMSEEQVNAFLPLHNELKHMFEYVYIPKDIEQEVFGQLENKEIQTLMGETLIEIIESCVPQAKIQEMNTKLNGFMDGMSSVLEDYSFRTLTDRQQNLKKSDVYKLVIEAYFKIRKLHKKQGDHWLDVSSLSSGEKQKAIIEIASRIINGYRKSATNLILAIDEPEASLHMSACYDQFDKLYQISSSVACHQLLFTTHWYGFMPTVEKGTVCIVSKINDNHKVDLINVSSYREEIKQKVKDSKGKLPYDIRLKSLNDFIQSLITSVIDEDPYNWLICEGSSEKIYFEEYFKDIIQEKKLRIIPVGGASEIKRIYNHLLVSFEDFKKDIKGKVILLSDTDAELVSYSTKDDKNLISYRMVNNNATKKTILVKIDSNPVSPKTEIEDALNGKLFFDTLSTFLPDYPEIENIIGGITNPSEQACYFSLDLSPTKSQLLENFFDKEGVKFSFAKKYVEGISDAYEIPEWIDDLKKLF</sequence>
<dbReference type="PANTHER" id="PTHR43581:SF2">
    <property type="entry name" value="EXCINUCLEASE ATPASE SUBUNIT"/>
    <property type="match status" value="1"/>
</dbReference>
<dbReference type="RefSeq" id="WP_198076720.1">
    <property type="nucleotide sequence ID" value="NZ_JAEDAE010000011.1"/>
</dbReference>
<dbReference type="SUPFAM" id="SSF52540">
    <property type="entry name" value="P-loop containing nucleoside triphosphate hydrolases"/>
    <property type="match status" value="1"/>
</dbReference>
<organism evidence="2 3">
    <name type="scientific">Hymenobacter negativus</name>
    <dbReference type="NCBI Taxonomy" id="2795026"/>
    <lineage>
        <taxon>Bacteria</taxon>
        <taxon>Pseudomonadati</taxon>
        <taxon>Bacteroidota</taxon>
        <taxon>Cytophagia</taxon>
        <taxon>Cytophagales</taxon>
        <taxon>Hymenobacteraceae</taxon>
        <taxon>Hymenobacter</taxon>
    </lineage>
</organism>
<dbReference type="PANTHER" id="PTHR43581">
    <property type="entry name" value="ATP/GTP PHOSPHATASE"/>
    <property type="match status" value="1"/>
</dbReference>
<feature type="domain" description="Endonuclease GajA/Old nuclease/RecF-like AAA" evidence="1">
    <location>
        <begin position="1"/>
        <end position="366"/>
    </location>
</feature>
<protein>
    <submittedName>
        <fullName evidence="2">AAA family ATPase</fullName>
    </submittedName>
</protein>
<evidence type="ECO:0000259" key="1">
    <source>
        <dbReference type="Pfam" id="PF13175"/>
    </source>
</evidence>
<gene>
    <name evidence="2" type="ORF">I7X13_19185</name>
</gene>
<reference evidence="2 3" key="1">
    <citation type="submission" date="2020-12" db="EMBL/GenBank/DDBJ databases">
        <title>Hymenobacter sp.</title>
        <authorList>
            <person name="Kim M.K."/>
        </authorList>
    </citation>
    <scope>NUCLEOTIDE SEQUENCE [LARGE SCALE GENOMIC DNA]</scope>
    <source>
        <strain evidence="2 3">BT442</strain>
    </source>
</reference>